<dbReference type="Gene3D" id="3.20.70.20">
    <property type="match status" value="1"/>
</dbReference>
<dbReference type="Pfam" id="PF03477">
    <property type="entry name" value="ATP-cone"/>
    <property type="match status" value="1"/>
</dbReference>
<gene>
    <name evidence="6" type="primary">nrdD</name>
    <name evidence="6" type="ORF">PRVXT_000014</name>
</gene>
<dbReference type="GO" id="GO:0031250">
    <property type="term" value="C:anaerobic ribonucleoside-triphosphate reductase complex"/>
    <property type="evidence" value="ECO:0007669"/>
    <property type="project" value="TreeGrafter"/>
</dbReference>
<reference evidence="6" key="2">
    <citation type="submission" date="2024-06" db="EMBL/GenBank/DDBJ databases">
        <authorList>
            <person name="Petrova K.O."/>
            <person name="Toshchakov S.V."/>
            <person name="Boltjanskaja Y.V."/>
            <person name="Kevbrin V."/>
        </authorList>
    </citation>
    <scope>NUCLEOTIDE SEQUENCE</scope>
    <source>
        <strain evidence="6">Z-910T</strain>
    </source>
</reference>
<dbReference type="RefSeq" id="WP_350343686.1">
    <property type="nucleotide sequence ID" value="NZ_CP158367.1"/>
</dbReference>
<keyword evidence="6" id="KW-0560">Oxidoreductase</keyword>
<accession>A0AAU7VM54</accession>
<proteinExistence type="predicted"/>
<dbReference type="GO" id="GO:0005524">
    <property type="term" value="F:ATP binding"/>
    <property type="evidence" value="ECO:0007669"/>
    <property type="project" value="UniProtKB-UniRule"/>
</dbReference>
<protein>
    <submittedName>
        <fullName evidence="6">Anaerobic ribonucleoside-triphosphate reductase</fullName>
        <ecNumber evidence="6">1.17.4.2</ecNumber>
    </submittedName>
</protein>
<evidence type="ECO:0000259" key="5">
    <source>
        <dbReference type="PROSITE" id="PS51161"/>
    </source>
</evidence>
<reference evidence="6" key="1">
    <citation type="journal article" date="2013" name="Extremophiles">
        <title>Proteinivorax tanatarense gen. nov., sp. nov., an anaerobic, haloalkaliphilic, proteolytic bacterium isolated from a decaying algal bloom, and proposal of Proteinivoraceae fam. nov.</title>
        <authorList>
            <person name="Kevbrin V."/>
            <person name="Boltyanskaya Y."/>
            <person name="Zhilina T."/>
            <person name="Kolganova T."/>
            <person name="Lavrentjeva E."/>
            <person name="Kuznetsov B."/>
        </authorList>
    </citation>
    <scope>NUCLEOTIDE SEQUENCE</scope>
    <source>
        <strain evidence="6">Z-910T</strain>
    </source>
</reference>
<dbReference type="GO" id="GO:0008998">
    <property type="term" value="F:ribonucleoside-triphosphate reductase (thioredoxin) activity"/>
    <property type="evidence" value="ECO:0007669"/>
    <property type="project" value="UniProtKB-EC"/>
</dbReference>
<evidence type="ECO:0000256" key="3">
    <source>
        <dbReference type="PROSITE-ProRule" id="PRU00492"/>
    </source>
</evidence>
<evidence type="ECO:0000313" key="6">
    <source>
        <dbReference type="EMBL" id="XBX74937.1"/>
    </source>
</evidence>
<sequence>MNFSQAENLQQLPEKVVKRDGRMQNFQPSKITEAINKAFLASREGNYNDSLMLTQKVLGSINTKMRLREINTPTIDEIQDMVEDILLESKFTKSAKEYISYRRRRDDIRESGGKFIKDLSDIVKSKDTENANINGDTAMGKMLQAGSVAAKRLCEISLKKEHIQAHKDGDIHIHDMNFLPFGTKTCLQIPLVKLFENGFNTGHGFIRPPKDIKTASALVCIIMQANQNEQHGGQSVKALDTDLAPYVEKTKEKYINLLKELEYDKDKMEEKAWELAEKDVNQAMQGIVYNLNTMQSRAGAQVPFTSINFGLDTTRAGRMISKHLLINFENGLGKGESPMFPNLIFSMAKGVNKEPEDPNYDLRRLSHRVSCKRLFPNYSNQDSSFNKPFYRREKNPQVVGYMGCRTRVISNVCGEEVTDGRGNLSFTSINLPRIAIEADKNIDTFFHLLKEKFLMVRNQLLERYEIQKNKKVKEFPFLLGQKLYHNSDHLNPEDTIEDAIKNGTLSIGFIGLAEALVALTGMHHGECDDAQKLGVKIISTLDAWCKAESQKYSLNFSLLATPAEGLSSRFVEMDRKRFGVQEGITDKEWYTNSFHIPVEYNIPAHKKIEVESIYNQYTPAGHINYVELDNAPTGNLDAFEQLVNAAFDNDCGYFSVNFPVDQCMGDDCSYIGIIGEEGCPKCKSKRVRRIRRVTGYLGIYEESSENGEKSSFFNNGKYNETKNRVAHLANFKN</sequence>
<dbReference type="Pfam" id="PF13597">
    <property type="entry name" value="NRDD"/>
    <property type="match status" value="1"/>
</dbReference>
<evidence type="ECO:0000256" key="4">
    <source>
        <dbReference type="SAM" id="Coils"/>
    </source>
</evidence>
<dbReference type="GO" id="GO:0009265">
    <property type="term" value="P:2'-deoxyribonucleotide biosynthetic process"/>
    <property type="evidence" value="ECO:0007669"/>
    <property type="project" value="TreeGrafter"/>
</dbReference>
<keyword evidence="4" id="KW-0175">Coiled coil</keyword>
<dbReference type="EC" id="1.17.4.2" evidence="6"/>
<dbReference type="GO" id="GO:0004748">
    <property type="term" value="F:ribonucleoside-diphosphate reductase activity, thioredoxin disulfide as acceptor"/>
    <property type="evidence" value="ECO:0007669"/>
    <property type="project" value="TreeGrafter"/>
</dbReference>
<keyword evidence="1 3" id="KW-0547">Nucleotide-binding</keyword>
<feature type="domain" description="ATP-cone" evidence="5">
    <location>
        <begin position="14"/>
        <end position="109"/>
    </location>
</feature>
<dbReference type="NCBIfam" id="TIGR02487">
    <property type="entry name" value="NrdD"/>
    <property type="match status" value="1"/>
</dbReference>
<dbReference type="AlphaFoldDB" id="A0AAU7VM54"/>
<evidence type="ECO:0000256" key="2">
    <source>
        <dbReference type="ARBA" id="ARBA00022840"/>
    </source>
</evidence>
<keyword evidence="2 3" id="KW-0067">ATP-binding</keyword>
<organism evidence="6">
    <name type="scientific">Proteinivorax tanatarense</name>
    <dbReference type="NCBI Taxonomy" id="1260629"/>
    <lineage>
        <taxon>Bacteria</taxon>
        <taxon>Bacillati</taxon>
        <taxon>Bacillota</taxon>
        <taxon>Clostridia</taxon>
        <taxon>Eubacteriales</taxon>
        <taxon>Proteinivoracaceae</taxon>
        <taxon>Proteinivorax</taxon>
    </lineage>
</organism>
<dbReference type="EMBL" id="CP158367">
    <property type="protein sequence ID" value="XBX74937.1"/>
    <property type="molecule type" value="Genomic_DNA"/>
</dbReference>
<dbReference type="InterPro" id="IPR005144">
    <property type="entry name" value="ATP-cone_dom"/>
</dbReference>
<feature type="coiled-coil region" evidence="4">
    <location>
        <begin position="251"/>
        <end position="278"/>
    </location>
</feature>
<name>A0AAU7VM54_9FIRM</name>
<dbReference type="InterPro" id="IPR012833">
    <property type="entry name" value="NrdD"/>
</dbReference>
<dbReference type="PANTHER" id="PTHR21075:SF0">
    <property type="entry name" value="ANAEROBIC RIBONUCLEOSIDE-TRIPHOSPHATE REDUCTASE"/>
    <property type="match status" value="1"/>
</dbReference>
<dbReference type="GO" id="GO:0006260">
    <property type="term" value="P:DNA replication"/>
    <property type="evidence" value="ECO:0007669"/>
    <property type="project" value="InterPro"/>
</dbReference>
<dbReference type="PANTHER" id="PTHR21075">
    <property type="entry name" value="ANAEROBIC RIBONUCLEOSIDE-TRIPHOSPHATE REDUCTASE"/>
    <property type="match status" value="1"/>
</dbReference>
<dbReference type="SUPFAM" id="SSF51998">
    <property type="entry name" value="PFL-like glycyl radical enzymes"/>
    <property type="match status" value="1"/>
</dbReference>
<evidence type="ECO:0000256" key="1">
    <source>
        <dbReference type="ARBA" id="ARBA00022741"/>
    </source>
</evidence>
<dbReference type="PROSITE" id="PS51161">
    <property type="entry name" value="ATP_CONE"/>
    <property type="match status" value="1"/>
</dbReference>